<dbReference type="PANTHER" id="PTHR42855">
    <property type="entry name" value="ABC TRANSPORTER ATP-BINDING SUBUNIT"/>
    <property type="match status" value="1"/>
</dbReference>
<reference evidence="4" key="1">
    <citation type="journal article" date="2014" name="Int. J. Syst. Evol. Microbiol.">
        <title>Complete genome sequence of Corynebacterium casei LMG S-19264T (=DSM 44701T), isolated from a smear-ripened cheese.</title>
        <authorList>
            <consortium name="US DOE Joint Genome Institute (JGI-PGF)"/>
            <person name="Walter F."/>
            <person name="Albersmeier A."/>
            <person name="Kalinowski J."/>
            <person name="Ruckert C."/>
        </authorList>
    </citation>
    <scope>NUCLEOTIDE SEQUENCE</scope>
    <source>
        <strain evidence="4">JCM 4234</strain>
    </source>
</reference>
<evidence type="ECO:0000256" key="2">
    <source>
        <dbReference type="ARBA" id="ARBA00022840"/>
    </source>
</evidence>
<dbReference type="InterPro" id="IPR051309">
    <property type="entry name" value="ABCF_ATPase"/>
</dbReference>
<dbReference type="EMBL" id="BMSL01000004">
    <property type="protein sequence ID" value="GGS31207.1"/>
    <property type="molecule type" value="Genomic_DNA"/>
</dbReference>
<dbReference type="Proteomes" id="UP000653493">
    <property type="component" value="Unassembled WGS sequence"/>
</dbReference>
<dbReference type="InterPro" id="IPR017871">
    <property type="entry name" value="ABC_transporter-like_CS"/>
</dbReference>
<proteinExistence type="predicted"/>
<organism evidence="4 5">
    <name type="scientific">Streptomyces griseoviridis</name>
    <dbReference type="NCBI Taxonomy" id="45398"/>
    <lineage>
        <taxon>Bacteria</taxon>
        <taxon>Bacillati</taxon>
        <taxon>Actinomycetota</taxon>
        <taxon>Actinomycetes</taxon>
        <taxon>Kitasatosporales</taxon>
        <taxon>Streptomycetaceae</taxon>
        <taxon>Streptomyces</taxon>
    </lineage>
</organism>
<evidence type="ECO:0000313" key="5">
    <source>
        <dbReference type="Proteomes" id="UP000653493"/>
    </source>
</evidence>
<dbReference type="SMART" id="SM00382">
    <property type="entry name" value="AAA"/>
    <property type="match status" value="2"/>
</dbReference>
<comment type="caution">
    <text evidence="4">The sequence shown here is derived from an EMBL/GenBank/DDBJ whole genome shotgun (WGS) entry which is preliminary data.</text>
</comment>
<keyword evidence="5" id="KW-1185">Reference proteome</keyword>
<dbReference type="InterPro" id="IPR003593">
    <property type="entry name" value="AAA+_ATPase"/>
</dbReference>
<evidence type="ECO:0000259" key="3">
    <source>
        <dbReference type="PROSITE" id="PS50893"/>
    </source>
</evidence>
<dbReference type="InterPro" id="IPR027417">
    <property type="entry name" value="P-loop_NTPase"/>
</dbReference>
<dbReference type="GO" id="GO:0005524">
    <property type="term" value="F:ATP binding"/>
    <property type="evidence" value="ECO:0007669"/>
    <property type="project" value="UniProtKB-KW"/>
</dbReference>
<dbReference type="FunFam" id="3.40.50.300:FF:000011">
    <property type="entry name" value="Putative ABC transporter ATP-binding component"/>
    <property type="match status" value="1"/>
</dbReference>
<keyword evidence="2 4" id="KW-0067">ATP-binding</keyword>
<keyword evidence="1" id="KW-0547">Nucleotide-binding</keyword>
<protein>
    <submittedName>
        <fullName evidence="4">ABC transporter ATP-binding protein</fullName>
    </submittedName>
</protein>
<sequence>MPSQLTLSHVSKAFGDHPVLDQVSFSIRPGDTVGVVGENGAGKTTLLRLMAGVEQPDEGTVTLDTEGGVGLLGQTLDLPAHYTVRDAVDWALADLRETEARLRSLESGMATATRAELDAYGELLHRFEARGGYTADARAAAMLDELGIGHIPFDRPLGALSGGEQSRLALACMLATEPGLLLLDEPSNHLDDRAMAWLENRLRDFPGTVVAVSHDRVFLERVTETILEVDGDRHTVNRYGNGYAGYLEEKAAARRRWEEAYQNWLDDMEFQRVRSVTTAHRVGYANRFHSNKLQYFNHGLRAERQVGSRVRNALERLRRLEEDPVPRPPDPLRFTAGLAGTGRTFETPLVTLTDVVVGDRLRVGSLSIGQDSRLLVQGPNGAGKTTLLDVIAGVLEPDEGEVVRQGRISYLPQEVSVGKPQQPLLAAFAEGRAGTEEEHREQLASLGLFDPDTFHVPVGELSVGQQRRLVLARLVVEPADLLLLDEPTNHLALTLLEELEDALALFPGAVVIVSHDRRLRSRFRGEPVDLRDGVLRRAQAAGTSPAAAPDA</sequence>
<dbReference type="PANTHER" id="PTHR42855:SF2">
    <property type="entry name" value="DRUG RESISTANCE ABC TRANSPORTER,ATP-BINDING PROTEIN"/>
    <property type="match status" value="1"/>
</dbReference>
<dbReference type="GO" id="GO:0016887">
    <property type="term" value="F:ATP hydrolysis activity"/>
    <property type="evidence" value="ECO:0007669"/>
    <property type="project" value="InterPro"/>
</dbReference>
<feature type="domain" description="ABC transporter" evidence="3">
    <location>
        <begin position="5"/>
        <end position="273"/>
    </location>
</feature>
<evidence type="ECO:0000256" key="1">
    <source>
        <dbReference type="ARBA" id="ARBA00022741"/>
    </source>
</evidence>
<dbReference type="PROSITE" id="PS50893">
    <property type="entry name" value="ABC_TRANSPORTER_2"/>
    <property type="match status" value="2"/>
</dbReference>
<reference evidence="4" key="2">
    <citation type="submission" date="2020-09" db="EMBL/GenBank/DDBJ databases">
        <authorList>
            <person name="Sun Q."/>
            <person name="Ohkuma M."/>
        </authorList>
    </citation>
    <scope>NUCLEOTIDE SEQUENCE</scope>
    <source>
        <strain evidence="4">JCM 4234</strain>
    </source>
</reference>
<evidence type="ECO:0000313" key="4">
    <source>
        <dbReference type="EMBL" id="GGS31207.1"/>
    </source>
</evidence>
<dbReference type="SUPFAM" id="SSF52540">
    <property type="entry name" value="P-loop containing nucleoside triphosphate hydrolases"/>
    <property type="match status" value="2"/>
</dbReference>
<dbReference type="CDD" id="cd03221">
    <property type="entry name" value="ABCF_EF-3"/>
    <property type="match status" value="1"/>
</dbReference>
<dbReference type="Pfam" id="PF00005">
    <property type="entry name" value="ABC_tran"/>
    <property type="match status" value="2"/>
</dbReference>
<gene>
    <name evidence="4" type="ORF">GCM10010238_20320</name>
</gene>
<dbReference type="NCBIfam" id="NF000355">
    <property type="entry name" value="ribo_prot_ABC_F"/>
    <property type="match status" value="1"/>
</dbReference>
<dbReference type="AlphaFoldDB" id="A0A918GE17"/>
<dbReference type="PROSITE" id="PS00211">
    <property type="entry name" value="ABC_TRANSPORTER_1"/>
    <property type="match status" value="2"/>
</dbReference>
<dbReference type="Gene3D" id="3.40.50.300">
    <property type="entry name" value="P-loop containing nucleotide triphosphate hydrolases"/>
    <property type="match status" value="2"/>
</dbReference>
<name>A0A918GE17_STRGD</name>
<dbReference type="InterPro" id="IPR003439">
    <property type="entry name" value="ABC_transporter-like_ATP-bd"/>
</dbReference>
<feature type="domain" description="ABC transporter" evidence="3">
    <location>
        <begin position="345"/>
        <end position="550"/>
    </location>
</feature>
<accession>A0A918GE17</accession>